<dbReference type="OrthoDB" id="10432789at2759"/>
<feature type="region of interest" description="Disordered" evidence="1">
    <location>
        <begin position="42"/>
        <end position="77"/>
    </location>
</feature>
<comment type="caution">
    <text evidence="2">The sequence shown here is derived from an EMBL/GenBank/DDBJ whole genome shotgun (WGS) entry which is preliminary data.</text>
</comment>
<organism evidence="2 3">
    <name type="scientific">Brassica carinata</name>
    <name type="common">Ethiopian mustard</name>
    <name type="synonym">Abyssinian cabbage</name>
    <dbReference type="NCBI Taxonomy" id="52824"/>
    <lineage>
        <taxon>Eukaryota</taxon>
        <taxon>Viridiplantae</taxon>
        <taxon>Streptophyta</taxon>
        <taxon>Embryophyta</taxon>
        <taxon>Tracheophyta</taxon>
        <taxon>Spermatophyta</taxon>
        <taxon>Magnoliopsida</taxon>
        <taxon>eudicotyledons</taxon>
        <taxon>Gunneridae</taxon>
        <taxon>Pentapetalae</taxon>
        <taxon>rosids</taxon>
        <taxon>malvids</taxon>
        <taxon>Brassicales</taxon>
        <taxon>Brassicaceae</taxon>
        <taxon>Brassiceae</taxon>
        <taxon>Brassica</taxon>
    </lineage>
</organism>
<evidence type="ECO:0000256" key="1">
    <source>
        <dbReference type="SAM" id="MobiDB-lite"/>
    </source>
</evidence>
<protein>
    <submittedName>
        <fullName evidence="2">Uncharacterized protein</fullName>
    </submittedName>
</protein>
<reference evidence="2 3" key="1">
    <citation type="submission" date="2020-02" db="EMBL/GenBank/DDBJ databases">
        <authorList>
            <person name="Ma Q."/>
            <person name="Huang Y."/>
            <person name="Song X."/>
            <person name="Pei D."/>
        </authorList>
    </citation>
    <scope>NUCLEOTIDE SEQUENCE [LARGE SCALE GENOMIC DNA]</scope>
    <source>
        <strain evidence="2">Sxm20200214</strain>
        <tissue evidence="2">Leaf</tissue>
    </source>
</reference>
<sequence length="100" mass="11571">MSMIESNQDDYQGVKAEKKINISKWNEYEDKTILELLKSTQGSEMIEDEESSVLKTPSSKHMQEERDEVPDLTSTSKKLCSKAVKMEKLDEEEIKNKKNN</sequence>
<gene>
    <name evidence="2" type="ORF">Bca52824_016131</name>
</gene>
<accession>A0A8X7W6F6</accession>
<proteinExistence type="predicted"/>
<dbReference type="AlphaFoldDB" id="A0A8X7W6F6"/>
<keyword evidence="3" id="KW-1185">Reference proteome</keyword>
<evidence type="ECO:0000313" key="3">
    <source>
        <dbReference type="Proteomes" id="UP000886595"/>
    </source>
</evidence>
<name>A0A8X7W6F6_BRACI</name>
<dbReference type="EMBL" id="JAAMPC010000003">
    <property type="protein sequence ID" value="KAG2322918.1"/>
    <property type="molecule type" value="Genomic_DNA"/>
</dbReference>
<evidence type="ECO:0000313" key="2">
    <source>
        <dbReference type="EMBL" id="KAG2322918.1"/>
    </source>
</evidence>
<dbReference type="Proteomes" id="UP000886595">
    <property type="component" value="Unassembled WGS sequence"/>
</dbReference>